<comment type="caution">
    <text evidence="1">The sequence shown here is derived from an EMBL/GenBank/DDBJ whole genome shotgun (WGS) entry which is preliminary data.</text>
</comment>
<gene>
    <name evidence="1" type="ORF">G3I71_39700</name>
</gene>
<name>A0A6B3C535_9ACTN</name>
<dbReference type="EMBL" id="JAAGLU010000048">
    <property type="protein sequence ID" value="NEC91779.1"/>
    <property type="molecule type" value="Genomic_DNA"/>
</dbReference>
<dbReference type="AlphaFoldDB" id="A0A6B3C535"/>
<dbReference type="RefSeq" id="WP_164322841.1">
    <property type="nucleotide sequence ID" value="NZ_JAAGLU010000048.1"/>
</dbReference>
<protein>
    <submittedName>
        <fullName evidence="1">Uncharacterized protein</fullName>
    </submittedName>
</protein>
<organism evidence="1">
    <name type="scientific">Streptomyces sp. SID12501</name>
    <dbReference type="NCBI Taxonomy" id="2706042"/>
    <lineage>
        <taxon>Bacteria</taxon>
        <taxon>Bacillati</taxon>
        <taxon>Actinomycetota</taxon>
        <taxon>Actinomycetes</taxon>
        <taxon>Kitasatosporales</taxon>
        <taxon>Streptomycetaceae</taxon>
        <taxon>Streptomyces</taxon>
    </lineage>
</organism>
<reference evidence="1" key="1">
    <citation type="submission" date="2020-01" db="EMBL/GenBank/DDBJ databases">
        <title>Insect and environment-associated Actinomycetes.</title>
        <authorList>
            <person name="Currrie C."/>
            <person name="Chevrette M."/>
            <person name="Carlson C."/>
            <person name="Stubbendieck R."/>
            <person name="Wendt-Pienkowski E."/>
        </authorList>
    </citation>
    <scope>NUCLEOTIDE SEQUENCE</scope>
    <source>
        <strain evidence="1">SID12501</strain>
    </source>
</reference>
<sequence length="238" mass="25113">MNTLDVLSDRPPGPPRGAKAHVALWLDCRRASEETAEAARAEAAYTVHDVLPPASGTASTERSSVNGTVVVGPVHSLAGYRRLMRGLLSSTTASPAARPPAIEYPVQAVDALVNARLDLTGGCEAKAMRSCAGVAGAHLLYDALRHDLRSPDWLRAMAGGIPAPYLLWTTHFGAGPDRGAEYAAKCLFPGTAVALAPDALRTFTRHTVVTGPTSVDLVEARRVAGILDWFGIRLDALD</sequence>
<accession>A0A6B3C535</accession>
<proteinExistence type="predicted"/>
<dbReference type="InterPro" id="IPR013785">
    <property type="entry name" value="Aldolase_TIM"/>
</dbReference>
<evidence type="ECO:0000313" key="1">
    <source>
        <dbReference type="EMBL" id="NEC91779.1"/>
    </source>
</evidence>
<dbReference type="Gene3D" id="3.20.20.70">
    <property type="entry name" value="Aldolase class I"/>
    <property type="match status" value="1"/>
</dbReference>